<dbReference type="InterPro" id="IPR011042">
    <property type="entry name" value="6-blade_b-propeller_TolB-like"/>
</dbReference>
<dbReference type="Pfam" id="PF07676">
    <property type="entry name" value="PD40"/>
    <property type="match status" value="2"/>
</dbReference>
<dbReference type="STRING" id="1157490.EL26_15240"/>
<accession>A0A074M8Z2</accession>
<dbReference type="PANTHER" id="PTHR36842:SF1">
    <property type="entry name" value="PROTEIN TOLB"/>
    <property type="match status" value="1"/>
</dbReference>
<dbReference type="OrthoDB" id="108903at2"/>
<dbReference type="SUPFAM" id="SSF82171">
    <property type="entry name" value="DPP6 N-terminal domain-like"/>
    <property type="match status" value="1"/>
</dbReference>
<protein>
    <recommendedName>
        <fullName evidence="5">Translocation protein TolB</fullName>
    </recommendedName>
</protein>
<keyword evidence="4" id="KW-1185">Reference proteome</keyword>
<dbReference type="Proteomes" id="UP000027931">
    <property type="component" value="Unassembled WGS sequence"/>
</dbReference>
<proteinExistence type="inferred from homology"/>
<comment type="similarity">
    <text evidence="1">Belongs to the TolB family.</text>
</comment>
<evidence type="ECO:0000256" key="1">
    <source>
        <dbReference type="ARBA" id="ARBA00009820"/>
    </source>
</evidence>
<keyword evidence="2" id="KW-0732">Signal</keyword>
<evidence type="ECO:0000256" key="2">
    <source>
        <dbReference type="SAM" id="SignalP"/>
    </source>
</evidence>
<reference evidence="3 4" key="1">
    <citation type="journal article" date="2013" name="Int. J. Syst. Evol. Microbiol.">
        <title>Tumebacillus flagellatus sp. nov., an alpha-amylase/pullulanase-producing bacterium isolated from cassava wastewater.</title>
        <authorList>
            <person name="Wang Q."/>
            <person name="Xie N."/>
            <person name="Qin Y."/>
            <person name="Shen N."/>
            <person name="Zhu J."/>
            <person name="Mi H."/>
            <person name="Huang R."/>
        </authorList>
    </citation>
    <scope>NUCLEOTIDE SEQUENCE [LARGE SCALE GENOMIC DNA]</scope>
    <source>
        <strain evidence="3 4">GST4</strain>
    </source>
</reference>
<dbReference type="AlphaFoldDB" id="A0A074M8Z2"/>
<comment type="caution">
    <text evidence="3">The sequence shown here is derived from an EMBL/GenBank/DDBJ whole genome shotgun (WGS) entry which is preliminary data.</text>
</comment>
<evidence type="ECO:0008006" key="5">
    <source>
        <dbReference type="Google" id="ProtNLM"/>
    </source>
</evidence>
<evidence type="ECO:0000313" key="3">
    <source>
        <dbReference type="EMBL" id="KEO82432.1"/>
    </source>
</evidence>
<gene>
    <name evidence="3" type="ORF">EL26_15240</name>
</gene>
<dbReference type="EMBL" id="JMIR01000022">
    <property type="protein sequence ID" value="KEO82432.1"/>
    <property type="molecule type" value="Genomic_DNA"/>
</dbReference>
<evidence type="ECO:0000313" key="4">
    <source>
        <dbReference type="Proteomes" id="UP000027931"/>
    </source>
</evidence>
<dbReference type="RefSeq" id="WP_052036406.1">
    <property type="nucleotide sequence ID" value="NZ_JMIR01000022.1"/>
</dbReference>
<dbReference type="PANTHER" id="PTHR36842">
    <property type="entry name" value="PROTEIN TOLB HOMOLOG"/>
    <property type="match status" value="1"/>
</dbReference>
<dbReference type="eggNOG" id="COG0823">
    <property type="taxonomic scope" value="Bacteria"/>
</dbReference>
<feature type="signal peptide" evidence="2">
    <location>
        <begin position="1"/>
        <end position="21"/>
    </location>
</feature>
<name>A0A074M8Z2_9BACL</name>
<feature type="chain" id="PRO_5001696882" description="Translocation protein TolB" evidence="2">
    <location>
        <begin position="22"/>
        <end position="414"/>
    </location>
</feature>
<sequence length="414" mass="46208">MKRWVAALLMAALLWPQTSSAEKKEPALKAAFIRAGNLWVKSGGVETQLTQDGDDSTPVWSHDGRWIAYSRKDQLCAYDLHAKKSYRVGNLGHDLQWSPKENILAFNDDGVLDVNDLRSGQPKGVANVALGVGNSSWFPDGGGFLVSSNAHLLPSGWTQPSLYRIPLAFQVQPQNAQHLFDVPGKLKTHGLPQLAVGTSGFKWSPDGEWIAFIANPTASWSMDQNTLCVVSRDFKTFHPLGIILNKEQWFQWAPPDPAEPTTSRLGFLSGEGRLVLASPKKLQVRDLPAVPRWQLTPDQQSETAFTWHSRDHIIVARVPQTQWEQDPAKRPLPKLYEVNLQNGSQKQLTSPPPKFGDVNPQFLPHAGKLTWVRASREWADVFVENGVWIAGLANPPEYYDQGDWSEVLAWYDPA</sequence>
<dbReference type="Gene3D" id="2.120.10.30">
    <property type="entry name" value="TolB, C-terminal domain"/>
    <property type="match status" value="2"/>
</dbReference>
<dbReference type="InterPro" id="IPR011659">
    <property type="entry name" value="WD40"/>
</dbReference>
<organism evidence="3 4">
    <name type="scientific">Tumebacillus flagellatus</name>
    <dbReference type="NCBI Taxonomy" id="1157490"/>
    <lineage>
        <taxon>Bacteria</taxon>
        <taxon>Bacillati</taxon>
        <taxon>Bacillota</taxon>
        <taxon>Bacilli</taxon>
        <taxon>Bacillales</taxon>
        <taxon>Alicyclobacillaceae</taxon>
        <taxon>Tumebacillus</taxon>
    </lineage>
</organism>